<organism evidence="8 9">
    <name type="scientific">Caenorhabditis auriculariae</name>
    <dbReference type="NCBI Taxonomy" id="2777116"/>
    <lineage>
        <taxon>Eukaryota</taxon>
        <taxon>Metazoa</taxon>
        <taxon>Ecdysozoa</taxon>
        <taxon>Nematoda</taxon>
        <taxon>Chromadorea</taxon>
        <taxon>Rhabditida</taxon>
        <taxon>Rhabditina</taxon>
        <taxon>Rhabditomorpha</taxon>
        <taxon>Rhabditoidea</taxon>
        <taxon>Rhabditidae</taxon>
        <taxon>Peloderinae</taxon>
        <taxon>Caenorhabditis</taxon>
    </lineage>
</organism>
<dbReference type="EMBL" id="CAJGYM010000002">
    <property type="protein sequence ID" value="CAD6185109.1"/>
    <property type="molecule type" value="Genomic_DNA"/>
</dbReference>
<evidence type="ECO:0000256" key="1">
    <source>
        <dbReference type="ARBA" id="ARBA00004245"/>
    </source>
</evidence>
<dbReference type="Gene3D" id="3.40.225.10">
    <property type="entry name" value="Class II aldolase/adducin N-terminal domain"/>
    <property type="match status" value="1"/>
</dbReference>
<dbReference type="PANTHER" id="PTHR10672">
    <property type="entry name" value="ADDUCIN"/>
    <property type="match status" value="1"/>
</dbReference>
<evidence type="ECO:0000256" key="2">
    <source>
        <dbReference type="ARBA" id="ARBA00004413"/>
    </source>
</evidence>
<dbReference type="GO" id="GO:0014069">
    <property type="term" value="C:postsynaptic density"/>
    <property type="evidence" value="ECO:0007669"/>
    <property type="project" value="TreeGrafter"/>
</dbReference>
<dbReference type="SMART" id="SM01007">
    <property type="entry name" value="Aldolase_II"/>
    <property type="match status" value="1"/>
</dbReference>
<dbReference type="InterPro" id="IPR036409">
    <property type="entry name" value="Aldolase_II/adducin_N_sf"/>
</dbReference>
<dbReference type="InterPro" id="IPR051017">
    <property type="entry name" value="Aldolase-II_Adducin_sf"/>
</dbReference>
<dbReference type="PANTHER" id="PTHR10672:SF3">
    <property type="entry name" value="PROTEIN HU-LI TAI SHAO"/>
    <property type="match status" value="1"/>
</dbReference>
<proteinExistence type="inferred from homology"/>
<comment type="subcellular location">
    <subcellularLocation>
        <location evidence="2">Cell membrane</location>
        <topology evidence="2">Peripheral membrane protein</topology>
        <orientation evidence="2">Cytoplasmic side</orientation>
    </subcellularLocation>
    <subcellularLocation>
        <location evidence="1">Cytoplasm</location>
        <location evidence="1">Cytoskeleton</location>
    </subcellularLocation>
</comment>
<comment type="similarity">
    <text evidence="3">Belongs to the aldolase class II family. Adducin subfamily.</text>
</comment>
<feature type="compositionally biased region" description="Polar residues" evidence="6">
    <location>
        <begin position="432"/>
        <end position="441"/>
    </location>
</feature>
<evidence type="ECO:0000256" key="3">
    <source>
        <dbReference type="ARBA" id="ARBA00006274"/>
    </source>
</evidence>
<evidence type="ECO:0000313" key="9">
    <source>
        <dbReference type="Proteomes" id="UP000835052"/>
    </source>
</evidence>
<comment type="caution">
    <text evidence="8">The sequence shown here is derived from an EMBL/GenBank/DDBJ whole genome shotgun (WGS) entry which is preliminary data.</text>
</comment>
<dbReference type="AlphaFoldDB" id="A0A8S1GPD2"/>
<keyword evidence="9" id="KW-1185">Reference proteome</keyword>
<sequence>MTDGYLQSDLLVLRDTLAALEAHQTYSQQKPRHFLLGSVGSRLRLLLAKAMNGKKERERQFLVDPEDPEYIKDLQRPAVIKEDLSEMERRKRVQEILKSHSFCKELEGVIRQDFDSSRSDPDHLQTWQRLSELTVSQGNMSLGNLYSSGSTIPIADLRGNEKYTKLERMQRNKLASLFRLADFSQWSQGIYNDITFQMAEENPEYLVNPFGLLYHEITAGALVKVDETGNVLDPGTTKLGINSTAFRLHAAIHKARPDAKCVLHMHTAVVAAVASMKCGLLPICHEAMVIGPVAYHEYLEIGDDDSAVEEVVRSLGDKNVMLLRNHGFLVIGDTVEHATYLAHNTVVACETQVRAARAGIENLVILDQNAIARAHRDAKNANSGSLKRLSSSGMQWKVGELEWEAWMRVMDHAGMRTGHIYRQPMLRPKSALAQSNTNRSDVATPPAASSVGAVDESDPESLAAHKLALLRKDQVRWTNSPNAYQKIEFLESGTDRPKKITKWVQDANSPSASGTPTKINGAHQFSPASHNPKEFKEKQKEIKEIRRLGATTAGPQSQILDGVNYDDIAITVRVPDSEGLVGQSSPQDRAIFIGTASKGIIDRQFQHNAQVYKQLYAPNPFSVETDENIKKYIQEVESKSPKAKTPTDRTARSARTENSFDADADLADTASLMQGIREHQMSAKSGSADPIADSSFASTKSNAPSSTGVPRSPEVQEPSSKEVVRRRFTVERVSIDNDPFDQNGNSASHSALNTVDETTSAEKQKKKKKGFFSFIRKKDKSS</sequence>
<feature type="region of interest" description="Disordered" evidence="6">
    <location>
        <begin position="679"/>
        <end position="769"/>
    </location>
</feature>
<dbReference type="NCBIfam" id="NF005451">
    <property type="entry name" value="PRK07044.1"/>
    <property type="match status" value="1"/>
</dbReference>
<feature type="domain" description="Class II aldolase/adducin N-terminal" evidence="7">
    <location>
        <begin position="172"/>
        <end position="353"/>
    </location>
</feature>
<protein>
    <recommendedName>
        <fullName evidence="7">Class II aldolase/adducin N-terminal domain-containing protein</fullName>
    </recommendedName>
</protein>
<evidence type="ECO:0000256" key="6">
    <source>
        <dbReference type="SAM" id="MobiDB-lite"/>
    </source>
</evidence>
<reference evidence="8" key="1">
    <citation type="submission" date="2020-10" db="EMBL/GenBank/DDBJ databases">
        <authorList>
            <person name="Kikuchi T."/>
        </authorList>
    </citation>
    <scope>NUCLEOTIDE SEQUENCE</scope>
    <source>
        <strain evidence="8">NKZ352</strain>
    </source>
</reference>
<accession>A0A8S1GPD2</accession>
<dbReference type="GO" id="GO:0005856">
    <property type="term" value="C:cytoskeleton"/>
    <property type="evidence" value="ECO:0007669"/>
    <property type="project" value="UniProtKB-SubCell"/>
</dbReference>
<dbReference type="FunFam" id="3.40.225.10:FF:000013">
    <property type="entry name" value="Class II aldolase"/>
    <property type="match status" value="1"/>
</dbReference>
<feature type="compositionally biased region" description="Basic and acidic residues" evidence="6">
    <location>
        <begin position="635"/>
        <end position="655"/>
    </location>
</feature>
<feature type="region of interest" description="Disordered" evidence="6">
    <location>
        <begin position="430"/>
        <end position="458"/>
    </location>
</feature>
<dbReference type="SUPFAM" id="SSF53639">
    <property type="entry name" value="AraD/HMP-PK domain-like"/>
    <property type="match status" value="1"/>
</dbReference>
<evidence type="ECO:0000259" key="7">
    <source>
        <dbReference type="SMART" id="SM01007"/>
    </source>
</evidence>
<dbReference type="OrthoDB" id="3238794at2759"/>
<feature type="compositionally biased region" description="Polar residues" evidence="6">
    <location>
        <begin position="695"/>
        <end position="709"/>
    </location>
</feature>
<gene>
    <name evidence="8" type="ORF">CAUJ_LOCUS1028</name>
</gene>
<keyword evidence="5" id="KW-0206">Cytoskeleton</keyword>
<dbReference type="Proteomes" id="UP000835052">
    <property type="component" value="Unassembled WGS sequence"/>
</dbReference>
<evidence type="ECO:0000256" key="5">
    <source>
        <dbReference type="ARBA" id="ARBA00023212"/>
    </source>
</evidence>
<dbReference type="InterPro" id="IPR001303">
    <property type="entry name" value="Aldolase_II/adducin_N"/>
</dbReference>
<feature type="region of interest" description="Disordered" evidence="6">
    <location>
        <begin position="635"/>
        <end position="662"/>
    </location>
</feature>
<keyword evidence="4" id="KW-0009">Actin-binding</keyword>
<name>A0A8S1GPD2_9PELO</name>
<dbReference type="GO" id="GO:0005886">
    <property type="term" value="C:plasma membrane"/>
    <property type="evidence" value="ECO:0007669"/>
    <property type="project" value="UniProtKB-SubCell"/>
</dbReference>
<feature type="compositionally biased region" description="Polar residues" evidence="6">
    <location>
        <begin position="740"/>
        <end position="758"/>
    </location>
</feature>
<evidence type="ECO:0000256" key="4">
    <source>
        <dbReference type="ARBA" id="ARBA00023203"/>
    </source>
</evidence>
<dbReference type="GO" id="GO:0051015">
    <property type="term" value="F:actin filament binding"/>
    <property type="evidence" value="ECO:0007669"/>
    <property type="project" value="TreeGrafter"/>
</dbReference>
<dbReference type="Pfam" id="PF00596">
    <property type="entry name" value="Aldolase_II"/>
    <property type="match status" value="1"/>
</dbReference>
<evidence type="ECO:0000313" key="8">
    <source>
        <dbReference type="EMBL" id="CAD6185109.1"/>
    </source>
</evidence>
<feature type="compositionally biased region" description="Basic and acidic residues" evidence="6">
    <location>
        <begin position="719"/>
        <end position="735"/>
    </location>
</feature>
<keyword evidence="5" id="KW-0963">Cytoplasm</keyword>